<proteinExistence type="predicted"/>
<comment type="caution">
    <text evidence="1">The sequence shown here is derived from an EMBL/GenBank/DDBJ whole genome shotgun (WGS) entry which is preliminary data.</text>
</comment>
<gene>
    <name evidence="1" type="ORF">J2S59_000006</name>
</gene>
<evidence type="ECO:0000313" key="2">
    <source>
        <dbReference type="Proteomes" id="UP001240447"/>
    </source>
</evidence>
<organism evidence="1 2">
    <name type="scientific">Nocardioides massiliensis</name>
    <dbReference type="NCBI Taxonomy" id="1325935"/>
    <lineage>
        <taxon>Bacteria</taxon>
        <taxon>Bacillati</taxon>
        <taxon>Actinomycetota</taxon>
        <taxon>Actinomycetes</taxon>
        <taxon>Propionibacteriales</taxon>
        <taxon>Nocardioidaceae</taxon>
        <taxon>Nocardioides</taxon>
    </lineage>
</organism>
<dbReference type="Pfam" id="PF11392">
    <property type="entry name" value="AllH"/>
    <property type="match status" value="1"/>
</dbReference>
<dbReference type="RefSeq" id="WP_068116401.1">
    <property type="nucleotide sequence ID" value="NZ_CCXJ01000019.1"/>
</dbReference>
<keyword evidence="2" id="KW-1185">Reference proteome</keyword>
<dbReference type="EMBL" id="JAUSQM010000001">
    <property type="protein sequence ID" value="MDP9820197.1"/>
    <property type="molecule type" value="Genomic_DNA"/>
</dbReference>
<protein>
    <recommendedName>
        <fullName evidence="3">DUF2877 domain-containing protein</fullName>
    </recommendedName>
</protein>
<evidence type="ECO:0000313" key="1">
    <source>
        <dbReference type="EMBL" id="MDP9820197.1"/>
    </source>
</evidence>
<reference evidence="1 2" key="1">
    <citation type="submission" date="2023-07" db="EMBL/GenBank/DDBJ databases">
        <title>Sequencing the genomes of 1000 actinobacteria strains.</title>
        <authorList>
            <person name="Klenk H.-P."/>
        </authorList>
    </citation>
    <scope>NUCLEOTIDE SEQUENCE [LARGE SCALE GENOMIC DNA]</scope>
    <source>
        <strain evidence="1 2">GD13</strain>
    </source>
</reference>
<evidence type="ECO:0008006" key="3">
    <source>
        <dbReference type="Google" id="ProtNLM"/>
    </source>
</evidence>
<name>A0ABT9NIG5_9ACTN</name>
<dbReference type="InterPro" id="IPR021530">
    <property type="entry name" value="AllH-like"/>
</dbReference>
<accession>A0ABT9NIG5</accession>
<sequence>MLPSAAVPGAAAVWVADRLAGPPHHGAVVHAGDAAVYFRSAEDVIGVVSRHATAIPCSISTRADSVAEIFAGRLPAVGDEVRVGDGIADFSGHGVRVGRYVDFAMRPFDVAQVPAMREALEATDPASWLPDELDASVRDALRRDPAATLEQVLGRGSGLTPFGDDVVCGILATLLAADDPCAPRLQERVTELAPRRTTALSATLLRRAGAGDVLPDFAAVVTALLERPAEAPAAIAHLRTVGHTSGAGMLLGHCLALAHIHTRSCCP</sequence>
<dbReference type="Proteomes" id="UP001240447">
    <property type="component" value="Unassembled WGS sequence"/>
</dbReference>